<dbReference type="RefSeq" id="WP_144760875.1">
    <property type="nucleotide sequence ID" value="NZ_BPQI01000135.1"/>
</dbReference>
<accession>A0A564FTA1</accession>
<evidence type="ECO:0008006" key="5">
    <source>
        <dbReference type="Google" id="ProtNLM"/>
    </source>
</evidence>
<sequence>MEQRTKKRNRAKRRLGRLPPTPEFSCFGLLFHQDILLDHATFEEAALHVIAGFKGEEQWRLRDFIGRILESDLSPEELSKLWDLTGSDWKFFDAQGFREFLAFVHDRLRKGL</sequence>
<organism evidence="2 3">
    <name type="scientific">Methylobacterium dankookense</name>
    <dbReference type="NCBI Taxonomy" id="560405"/>
    <lineage>
        <taxon>Bacteria</taxon>
        <taxon>Pseudomonadati</taxon>
        <taxon>Pseudomonadota</taxon>
        <taxon>Alphaproteobacteria</taxon>
        <taxon>Hyphomicrobiales</taxon>
        <taxon>Methylobacteriaceae</taxon>
        <taxon>Methylobacterium</taxon>
    </lineage>
</organism>
<dbReference type="Proteomes" id="UP001055303">
    <property type="component" value="Unassembled WGS sequence"/>
</dbReference>
<reference evidence="1" key="2">
    <citation type="journal article" date="2021" name="Front. Microbiol.">
        <title>Comprehensive Comparative Genomics and Phenotyping of Methylobacterium Species.</title>
        <authorList>
            <person name="Alessa O."/>
            <person name="Ogura Y."/>
            <person name="Fujitani Y."/>
            <person name="Takami H."/>
            <person name="Hayashi T."/>
            <person name="Sahin N."/>
            <person name="Tani A."/>
        </authorList>
    </citation>
    <scope>NUCLEOTIDE SEQUENCE</scope>
    <source>
        <strain evidence="1">DSM 22415</strain>
    </source>
</reference>
<dbReference type="Proteomes" id="UP000401717">
    <property type="component" value="Unassembled WGS sequence"/>
</dbReference>
<evidence type="ECO:0000313" key="4">
    <source>
        <dbReference type="Proteomes" id="UP001055303"/>
    </source>
</evidence>
<evidence type="ECO:0000313" key="3">
    <source>
        <dbReference type="Proteomes" id="UP000401717"/>
    </source>
</evidence>
<keyword evidence="4" id="KW-1185">Reference proteome</keyword>
<gene>
    <name evidence="1" type="ORF">IFDJLNFL_4131</name>
    <name evidence="2" type="ORF">MTDSW087_00962</name>
</gene>
<evidence type="ECO:0000313" key="1">
    <source>
        <dbReference type="EMBL" id="GJD58215.1"/>
    </source>
</evidence>
<protein>
    <recommendedName>
        <fullName evidence="5">CdiI immunity protein domain-containing protein</fullName>
    </recommendedName>
</protein>
<dbReference type="AlphaFoldDB" id="A0A564FTA1"/>
<name>A0A564FTA1_9HYPH</name>
<dbReference type="EMBL" id="CABFVH010000004">
    <property type="protein sequence ID" value="VUF11283.1"/>
    <property type="molecule type" value="Genomic_DNA"/>
</dbReference>
<reference evidence="2 3" key="1">
    <citation type="submission" date="2019-06" db="EMBL/GenBank/DDBJ databases">
        <authorList>
            <person name="Rodrigo-Torres L."/>
            <person name="Arahal R. D."/>
            <person name="Lucena T."/>
        </authorList>
    </citation>
    <scope>NUCLEOTIDE SEQUENCE [LARGE SCALE GENOMIC DNA]</scope>
    <source>
        <strain evidence="2 3">SW08-7</strain>
    </source>
</reference>
<proteinExistence type="predicted"/>
<reference evidence="1" key="3">
    <citation type="submission" date="2021-08" db="EMBL/GenBank/DDBJ databases">
        <authorList>
            <person name="Tani A."/>
            <person name="Ola A."/>
            <person name="Ogura Y."/>
            <person name="Katsura K."/>
            <person name="Hayashi T."/>
        </authorList>
    </citation>
    <scope>NUCLEOTIDE SEQUENCE</scope>
    <source>
        <strain evidence="1">DSM 22415</strain>
    </source>
</reference>
<dbReference type="OrthoDB" id="7999364at2"/>
<evidence type="ECO:0000313" key="2">
    <source>
        <dbReference type="EMBL" id="VUF11283.1"/>
    </source>
</evidence>
<dbReference type="EMBL" id="BPQI01000135">
    <property type="protein sequence ID" value="GJD58215.1"/>
    <property type="molecule type" value="Genomic_DNA"/>
</dbReference>